<keyword evidence="11" id="KW-1185">Reference proteome</keyword>
<dbReference type="PANTHER" id="PTHR12266">
    <property type="entry name" value="NA+/CA2+ K+ INDEPENDENT EXCHANGER"/>
    <property type="match status" value="1"/>
</dbReference>
<organism evidence="10 11">
    <name type="scientific">Debaryomyces fabryi</name>
    <dbReference type="NCBI Taxonomy" id="58627"/>
    <lineage>
        <taxon>Eukaryota</taxon>
        <taxon>Fungi</taxon>
        <taxon>Dikarya</taxon>
        <taxon>Ascomycota</taxon>
        <taxon>Saccharomycotina</taxon>
        <taxon>Pichiomycetes</taxon>
        <taxon>Debaryomycetaceae</taxon>
        <taxon>Debaryomyces</taxon>
    </lineage>
</organism>
<dbReference type="RefSeq" id="XP_015470084.1">
    <property type="nucleotide sequence ID" value="XM_015609082.1"/>
</dbReference>
<dbReference type="Proteomes" id="UP000054251">
    <property type="component" value="Unassembled WGS sequence"/>
</dbReference>
<keyword evidence="4 7" id="KW-0812">Transmembrane</keyword>
<accession>A0A0V1Q654</accession>
<protein>
    <recommendedName>
        <fullName evidence="9">Sodium/calcium exchanger membrane region domain-containing protein</fullName>
    </recommendedName>
</protein>
<feature type="transmembrane region" description="Helical" evidence="7">
    <location>
        <begin position="235"/>
        <end position="259"/>
    </location>
</feature>
<evidence type="ECO:0000256" key="2">
    <source>
        <dbReference type="ARBA" id="ARBA00008170"/>
    </source>
</evidence>
<evidence type="ECO:0000313" key="10">
    <source>
        <dbReference type="EMBL" id="KSA03982.1"/>
    </source>
</evidence>
<evidence type="ECO:0000256" key="6">
    <source>
        <dbReference type="ARBA" id="ARBA00023136"/>
    </source>
</evidence>
<proteinExistence type="inferred from homology"/>
<gene>
    <name evidence="10" type="ORF">AC631_00252</name>
</gene>
<keyword evidence="5 7" id="KW-1133">Transmembrane helix</keyword>
<evidence type="ECO:0000256" key="1">
    <source>
        <dbReference type="ARBA" id="ARBA00004141"/>
    </source>
</evidence>
<feature type="transmembrane region" description="Helical" evidence="7">
    <location>
        <begin position="120"/>
        <end position="153"/>
    </location>
</feature>
<keyword evidence="6 7" id="KW-0472">Membrane</keyword>
<evidence type="ECO:0000256" key="5">
    <source>
        <dbReference type="ARBA" id="ARBA00022989"/>
    </source>
</evidence>
<dbReference type="AlphaFoldDB" id="A0A0V1Q654"/>
<dbReference type="GO" id="GO:0006874">
    <property type="term" value="P:intracellular calcium ion homeostasis"/>
    <property type="evidence" value="ECO:0007669"/>
    <property type="project" value="TreeGrafter"/>
</dbReference>
<feature type="transmembrane region" description="Helical" evidence="7">
    <location>
        <begin position="271"/>
        <end position="292"/>
    </location>
</feature>
<keyword evidence="8" id="KW-0732">Signal</keyword>
<comment type="caution">
    <text evidence="10">The sequence shown here is derived from an EMBL/GenBank/DDBJ whole genome shotgun (WGS) entry which is preliminary data.</text>
</comment>
<keyword evidence="3" id="KW-0813">Transport</keyword>
<name>A0A0V1Q654_9ASCO</name>
<feature type="chain" id="PRO_5006884617" description="Sodium/calcium exchanger membrane region domain-containing protein" evidence="8">
    <location>
        <begin position="22"/>
        <end position="323"/>
    </location>
</feature>
<dbReference type="Pfam" id="PF01699">
    <property type="entry name" value="Na_Ca_ex"/>
    <property type="match status" value="1"/>
</dbReference>
<evidence type="ECO:0000256" key="3">
    <source>
        <dbReference type="ARBA" id="ARBA00022448"/>
    </source>
</evidence>
<dbReference type="Gene3D" id="1.20.1420.30">
    <property type="entry name" value="NCX, central ion-binding region"/>
    <property type="match status" value="1"/>
</dbReference>
<reference evidence="10 11" key="1">
    <citation type="submission" date="2015-11" db="EMBL/GenBank/DDBJ databases">
        <title>The genome of Debaryomyces fabryi.</title>
        <authorList>
            <person name="Tafer H."/>
            <person name="Lopandic K."/>
        </authorList>
    </citation>
    <scope>NUCLEOTIDE SEQUENCE [LARGE SCALE GENOMIC DNA]</scope>
    <source>
        <strain evidence="10 11">CBS 789</strain>
    </source>
</reference>
<dbReference type="GeneID" id="26837261"/>
<dbReference type="GO" id="GO:0016020">
    <property type="term" value="C:membrane"/>
    <property type="evidence" value="ECO:0007669"/>
    <property type="project" value="UniProtKB-SubCell"/>
</dbReference>
<dbReference type="OrthoDB" id="407410at2759"/>
<feature type="transmembrane region" description="Helical" evidence="7">
    <location>
        <begin position="206"/>
        <end position="223"/>
    </location>
</feature>
<evidence type="ECO:0000313" key="11">
    <source>
        <dbReference type="Proteomes" id="UP000054251"/>
    </source>
</evidence>
<evidence type="ECO:0000256" key="4">
    <source>
        <dbReference type="ARBA" id="ARBA00022692"/>
    </source>
</evidence>
<evidence type="ECO:0000256" key="8">
    <source>
        <dbReference type="SAM" id="SignalP"/>
    </source>
</evidence>
<dbReference type="InterPro" id="IPR004837">
    <property type="entry name" value="NaCa_Exmemb"/>
</dbReference>
<sequence>MTESIIMIGFYFCYVAYLLRAEKEIECTEDECHSLCSTGSVKSMNHALNIDDALDILSNAEIIRSPSPMHQIDEELDAPIEFENWFLNVLRHIVTCINLIFSFLIPVTSSPYYDSRLFQIWHFCIISYIINMQFFKIALVDLIPIILVGVLITEFIKPILNRLPKLYQCIINIVGIGMSLIIMSQISTQVLKVFKNLGIILRISDYLLGLVVFSISNSINDIVTDITVSTTVNPIFGLNSCLGTPMLITLLGIGVNGLILNLSHHSLVFELKINLVVSLLGAIATVIFYLIYIPLNNWKLDKRLGIIVIGWWLLITIVNFSLG</sequence>
<dbReference type="EMBL" id="LMYN01000003">
    <property type="protein sequence ID" value="KSA03982.1"/>
    <property type="molecule type" value="Genomic_DNA"/>
</dbReference>
<dbReference type="InterPro" id="IPR044880">
    <property type="entry name" value="NCX_ion-bd_dom_sf"/>
</dbReference>
<feature type="domain" description="Sodium/calcium exchanger membrane region" evidence="9">
    <location>
        <begin position="173"/>
        <end position="319"/>
    </location>
</feature>
<evidence type="ECO:0000256" key="7">
    <source>
        <dbReference type="SAM" id="Phobius"/>
    </source>
</evidence>
<feature type="transmembrane region" description="Helical" evidence="7">
    <location>
        <begin position="304"/>
        <end position="322"/>
    </location>
</feature>
<feature type="transmembrane region" description="Helical" evidence="7">
    <location>
        <begin position="165"/>
        <end position="186"/>
    </location>
</feature>
<feature type="signal peptide" evidence="8">
    <location>
        <begin position="1"/>
        <end position="21"/>
    </location>
</feature>
<comment type="similarity">
    <text evidence="2">Belongs to the Ca(2+):cation antiporter (CaCA) (TC 2.A.19) family.</text>
</comment>
<evidence type="ECO:0000259" key="9">
    <source>
        <dbReference type="Pfam" id="PF01699"/>
    </source>
</evidence>
<dbReference type="PANTHER" id="PTHR12266:SF0">
    <property type="entry name" value="MITOCHONDRIAL SODIUM_CALCIUM EXCHANGER PROTEIN"/>
    <property type="match status" value="1"/>
</dbReference>
<feature type="transmembrane region" description="Helical" evidence="7">
    <location>
        <begin position="89"/>
        <end position="108"/>
    </location>
</feature>
<dbReference type="GO" id="GO:0008324">
    <property type="term" value="F:monoatomic cation transmembrane transporter activity"/>
    <property type="evidence" value="ECO:0007669"/>
    <property type="project" value="TreeGrafter"/>
</dbReference>
<dbReference type="InterPro" id="IPR051359">
    <property type="entry name" value="CaCA_antiporter"/>
</dbReference>
<comment type="subcellular location">
    <subcellularLocation>
        <location evidence="1">Membrane</location>
        <topology evidence="1">Multi-pass membrane protein</topology>
    </subcellularLocation>
</comment>